<name>A0ABQ1EZ54_9BACL</name>
<reference evidence="2" key="1">
    <citation type="journal article" date="2019" name="Int. J. Syst. Evol. Microbiol.">
        <title>The Global Catalogue of Microorganisms (GCM) 10K type strain sequencing project: providing services to taxonomists for standard genome sequencing and annotation.</title>
        <authorList>
            <consortium name="The Broad Institute Genomics Platform"/>
            <consortium name="The Broad Institute Genome Sequencing Center for Infectious Disease"/>
            <person name="Wu L."/>
            <person name="Ma J."/>
        </authorList>
    </citation>
    <scope>NUCLEOTIDE SEQUENCE [LARGE SCALE GENOMIC DNA]</scope>
    <source>
        <strain evidence="2">CGMCC 1.15043</strain>
    </source>
</reference>
<proteinExistence type="predicted"/>
<accession>A0ABQ1EZ54</accession>
<comment type="caution">
    <text evidence="1">The sequence shown here is derived from an EMBL/GenBank/DDBJ whole genome shotgun (WGS) entry which is preliminary data.</text>
</comment>
<protein>
    <submittedName>
        <fullName evidence="1">Uncharacterized protein</fullName>
    </submittedName>
</protein>
<evidence type="ECO:0000313" key="2">
    <source>
        <dbReference type="Proteomes" id="UP000615455"/>
    </source>
</evidence>
<dbReference type="Proteomes" id="UP000615455">
    <property type="component" value="Unassembled WGS sequence"/>
</dbReference>
<organism evidence="1 2">
    <name type="scientific">Paenibacillus marchantiophytorum</name>
    <dbReference type="NCBI Taxonomy" id="1619310"/>
    <lineage>
        <taxon>Bacteria</taxon>
        <taxon>Bacillati</taxon>
        <taxon>Bacillota</taxon>
        <taxon>Bacilli</taxon>
        <taxon>Bacillales</taxon>
        <taxon>Paenibacillaceae</taxon>
        <taxon>Paenibacillus</taxon>
    </lineage>
</organism>
<gene>
    <name evidence="1" type="ORF">GCM10008018_43660</name>
</gene>
<dbReference type="EMBL" id="BMHE01000025">
    <property type="protein sequence ID" value="GFZ92510.1"/>
    <property type="molecule type" value="Genomic_DNA"/>
</dbReference>
<keyword evidence="2" id="KW-1185">Reference proteome</keyword>
<evidence type="ECO:0000313" key="1">
    <source>
        <dbReference type="EMBL" id="GFZ92510.1"/>
    </source>
</evidence>
<sequence>MDCRLQKGDRESEALWGEGFRWVERVGSAVADLFEWGHFANKARNCLRNYEPFL</sequence>